<dbReference type="AlphaFoldDB" id="S9R068"/>
<dbReference type="Gene3D" id="1.10.760.10">
    <property type="entry name" value="Cytochrome c-like domain"/>
    <property type="match status" value="1"/>
</dbReference>
<evidence type="ECO:0000313" key="7">
    <source>
        <dbReference type="Proteomes" id="UP000015347"/>
    </source>
</evidence>
<reference evidence="7" key="1">
    <citation type="journal article" date="2014" name="Stand. Genomic Sci.">
        <title>Genome sequence of the exopolysaccharide-producing Salipiger mucosus type strain (DSM 16094(T)), a moderately halophilic member of the Roseobacter clade.</title>
        <authorList>
            <person name="Riedel T."/>
            <person name="Spring S."/>
            <person name="Fiebig A."/>
            <person name="Petersen J."/>
            <person name="Kyrpides N.C."/>
            <person name="Goker M."/>
            <person name="Klenk H.P."/>
        </authorList>
    </citation>
    <scope>NUCLEOTIDE SEQUENCE [LARGE SCALE GENOMIC DNA]</scope>
    <source>
        <strain evidence="7">DSM 16094</strain>
    </source>
</reference>
<dbReference type="InterPro" id="IPR009056">
    <property type="entry name" value="Cyt_c-like_dom"/>
</dbReference>
<sequence length="159" mass="16957">MSCTLSHSKSGKRRSGPAVSGLAGLICLLGLGTQALAQDGSAFVEAGRLEYERNCAACHGPEGRGDGPVAEVLTAEPTDLTQISAKFSGTFPRDFLFEFIDGRNMINPHGDRSMPIWGPRFMVSSERQAAAAPWDVDARAVALGRMTALVDYIASIQEE</sequence>
<dbReference type="HOGENOM" id="CLU_131567_0_0_5"/>
<dbReference type="Proteomes" id="UP000015347">
    <property type="component" value="Unassembled WGS sequence"/>
</dbReference>
<keyword evidence="2 4" id="KW-0479">Metal-binding</keyword>
<evidence type="ECO:0000256" key="1">
    <source>
        <dbReference type="ARBA" id="ARBA00022617"/>
    </source>
</evidence>
<dbReference type="RefSeq" id="WP_021119802.1">
    <property type="nucleotide sequence ID" value="NZ_KE557273.1"/>
</dbReference>
<dbReference type="PROSITE" id="PS51007">
    <property type="entry name" value="CYTC"/>
    <property type="match status" value="1"/>
</dbReference>
<evidence type="ECO:0000259" key="5">
    <source>
        <dbReference type="PROSITE" id="PS51007"/>
    </source>
</evidence>
<dbReference type="SUPFAM" id="SSF46626">
    <property type="entry name" value="Cytochrome c"/>
    <property type="match status" value="1"/>
</dbReference>
<proteinExistence type="predicted"/>
<evidence type="ECO:0000256" key="2">
    <source>
        <dbReference type="ARBA" id="ARBA00022723"/>
    </source>
</evidence>
<dbReference type="OrthoDB" id="5514238at2"/>
<evidence type="ECO:0000256" key="3">
    <source>
        <dbReference type="ARBA" id="ARBA00023004"/>
    </source>
</evidence>
<keyword evidence="1 4" id="KW-0349">Heme</keyword>
<accession>S9R068</accession>
<gene>
    <name evidence="6" type="ORF">Salmuc_02631</name>
</gene>
<comment type="caution">
    <text evidence="6">The sequence shown here is derived from an EMBL/GenBank/DDBJ whole genome shotgun (WGS) entry which is preliminary data.</text>
</comment>
<evidence type="ECO:0000313" key="6">
    <source>
        <dbReference type="EMBL" id="EPX85252.1"/>
    </source>
</evidence>
<evidence type="ECO:0000256" key="4">
    <source>
        <dbReference type="PROSITE-ProRule" id="PRU00433"/>
    </source>
</evidence>
<dbReference type="eggNOG" id="COG2010">
    <property type="taxonomic scope" value="Bacteria"/>
</dbReference>
<keyword evidence="7" id="KW-1185">Reference proteome</keyword>
<dbReference type="GO" id="GO:0009055">
    <property type="term" value="F:electron transfer activity"/>
    <property type="evidence" value="ECO:0007669"/>
    <property type="project" value="InterPro"/>
</dbReference>
<organism evidence="6 7">
    <name type="scientific">Salipiger mucosus DSM 16094</name>
    <dbReference type="NCBI Taxonomy" id="1123237"/>
    <lineage>
        <taxon>Bacteria</taxon>
        <taxon>Pseudomonadati</taxon>
        <taxon>Pseudomonadota</taxon>
        <taxon>Alphaproteobacteria</taxon>
        <taxon>Rhodobacterales</taxon>
        <taxon>Roseobacteraceae</taxon>
        <taxon>Salipiger</taxon>
    </lineage>
</organism>
<protein>
    <recommendedName>
        <fullName evidence="5">Cytochrome c domain-containing protein</fullName>
    </recommendedName>
</protein>
<dbReference type="EMBL" id="APVH01000009">
    <property type="protein sequence ID" value="EPX85252.1"/>
    <property type="molecule type" value="Genomic_DNA"/>
</dbReference>
<dbReference type="GO" id="GO:0020037">
    <property type="term" value="F:heme binding"/>
    <property type="evidence" value="ECO:0007669"/>
    <property type="project" value="InterPro"/>
</dbReference>
<keyword evidence="3 4" id="KW-0408">Iron</keyword>
<feature type="domain" description="Cytochrome c" evidence="5">
    <location>
        <begin position="35"/>
        <end position="157"/>
    </location>
</feature>
<dbReference type="InterPro" id="IPR036909">
    <property type="entry name" value="Cyt_c-like_dom_sf"/>
</dbReference>
<name>S9R068_9RHOB</name>
<dbReference type="GO" id="GO:0046872">
    <property type="term" value="F:metal ion binding"/>
    <property type="evidence" value="ECO:0007669"/>
    <property type="project" value="UniProtKB-KW"/>
</dbReference>
<dbReference type="Pfam" id="PF13442">
    <property type="entry name" value="Cytochrome_CBB3"/>
    <property type="match status" value="1"/>
</dbReference>
<dbReference type="STRING" id="1123237.Salmuc_02631"/>